<sequence length="984" mass="107325">MKIKHVLIVFLALSLLCSMTCVSALDNDKNNTLNHDEISVNVADESDKLESSLNGGNTLDELEKIIENAKPGDVINLNKDYYCSQTNETYGIYVFDNVTIDGHGHFFDGNGSNMSNAFVAYGNNVVLKNIKFVNWTLDNYHSVILWGGNNGTIQNCIFENNNVFDGEVIDWLGNEGHLYDSTFLNNSADSGSTIYWKANYGYISGCYFADNSAETGGSIIWVGKEGLIENTTFNNNAADEGGAIYWDGLFGTLKNIHFTNNQATDGGAIFSDASGLNVSECSFDTNFANESGGSIYFAGGDAEIHDSEFISNNADAGGAIFIDDYIVLDVFDSSFSNNTANAGGAILVEGELNFYNSICSNNSANKIGGAIYSEFYAFIANSTFTQNIAEKGGAIFIEDGEIINSTLLNNNAKISGGALYVDEKLNIVNSTFKNNNAVDGSNTIAVYGEDSVTIDNQTTCDDFCIQELVDVYIDVSDIVYGDTLNMFFDIYGLNQTFDGKILNITLNNKKYSAKIVNNSANLTIPNLNVGVYSGYVIFNDYPDCGGGDSYSFNVNKIDTMMFPHNVPIIGINAFNLSATIYPSDAKGKIYFDLNGTEYVADVKNGVASVIVDKLIPDYYLINLKYSGDSIYSYSESVILLQVDEHYPVITAPDVEKYYKGSERFIITLTDNTASPIANATVKININDVEYTRVTDSKGVTSIALGLSGGDYDVTTEFNSSKAYSTVKIKSTVEGSDIEKMFRNGTQYYAKFMDSNGKTLPNNTAVTFNINGVMYTRNTNASGVARLNINLNPGDYIITATNPKTNEMYSNVITVLSPISENDDLVKYYKNDSQYSIRLLDNEGNPVGANVSATFNINGVFYTRYSNASGHVKLNINLAPGNYVITAEYNGVKASNYINVLPTLEAKDLSMKYRDGSKFEVKVLDGTGDALANANVNLNINGVLYTRISDDEGIARLNINLMPGQYIITSSYNTLNISNKITISS</sequence>
<keyword evidence="6" id="KW-0472">Membrane</keyword>
<dbReference type="InterPro" id="IPR011050">
    <property type="entry name" value="Pectin_lyase_fold/virulence"/>
</dbReference>
<accession>A0A0U3E7H7</accession>
<evidence type="ECO:0000313" key="9">
    <source>
        <dbReference type="Proteomes" id="UP000067738"/>
    </source>
</evidence>
<dbReference type="AlphaFoldDB" id="A0A0U3E7H7"/>
<dbReference type="InterPro" id="IPR006626">
    <property type="entry name" value="PbH1"/>
</dbReference>
<dbReference type="SMART" id="SM00710">
    <property type="entry name" value="PbH1"/>
    <property type="match status" value="8"/>
</dbReference>
<dbReference type="PATRIC" id="fig|230361.4.peg.2292"/>
<dbReference type="Proteomes" id="UP000067738">
    <property type="component" value="Chromosome"/>
</dbReference>
<dbReference type="PANTHER" id="PTHR11319:SF35">
    <property type="entry name" value="OUTER MEMBRANE PROTEIN PMPC-RELATED"/>
    <property type="match status" value="1"/>
</dbReference>
<keyword evidence="7" id="KW-0998">Cell outer membrane</keyword>
<dbReference type="PANTHER" id="PTHR11319">
    <property type="entry name" value="G PROTEIN-COUPLED RECEPTOR-RELATED"/>
    <property type="match status" value="1"/>
</dbReference>
<evidence type="ECO:0000256" key="2">
    <source>
        <dbReference type="ARBA" id="ARBA00004442"/>
    </source>
</evidence>
<dbReference type="NCBIfam" id="TIGR01376">
    <property type="entry name" value="POMP_repeat"/>
    <property type="match status" value="1"/>
</dbReference>
<evidence type="ECO:0000256" key="5">
    <source>
        <dbReference type="ARBA" id="ARBA00022729"/>
    </source>
</evidence>
<comment type="subcellular location">
    <subcellularLocation>
        <location evidence="1">Cell envelope</location>
    </subcellularLocation>
    <subcellularLocation>
        <location evidence="2">Cell outer membrane</location>
    </subcellularLocation>
    <subcellularLocation>
        <location evidence="3">Secreted</location>
    </subcellularLocation>
</comment>
<dbReference type="EMBL" id="CP011266">
    <property type="protein sequence ID" value="ALT69975.1"/>
    <property type="molecule type" value="Genomic_DNA"/>
</dbReference>
<organism evidence="8 9">
    <name type="scientific">Methanobrevibacter millerae</name>
    <dbReference type="NCBI Taxonomy" id="230361"/>
    <lineage>
        <taxon>Archaea</taxon>
        <taxon>Methanobacteriati</taxon>
        <taxon>Methanobacteriota</taxon>
        <taxon>Methanomada group</taxon>
        <taxon>Methanobacteria</taxon>
        <taxon>Methanobacteriales</taxon>
        <taxon>Methanobacteriaceae</taxon>
        <taxon>Methanobrevibacter</taxon>
    </lineage>
</organism>
<gene>
    <name evidence="8" type="ORF">sm9_2219</name>
</gene>
<dbReference type="InterPro" id="IPR003368">
    <property type="entry name" value="POMP_repeat"/>
</dbReference>
<protein>
    <submittedName>
        <fullName evidence="8">Adhesin-like protein</fullName>
    </submittedName>
</protein>
<proteinExistence type="predicted"/>
<dbReference type="GeneID" id="26737175"/>
<dbReference type="GO" id="GO:0005576">
    <property type="term" value="C:extracellular region"/>
    <property type="evidence" value="ECO:0007669"/>
    <property type="project" value="UniProtKB-SubCell"/>
</dbReference>
<name>A0A0U3E7H7_9EURY</name>
<evidence type="ECO:0000256" key="7">
    <source>
        <dbReference type="ARBA" id="ARBA00023237"/>
    </source>
</evidence>
<keyword evidence="5" id="KW-0732">Signal</keyword>
<evidence type="ECO:0000313" key="8">
    <source>
        <dbReference type="EMBL" id="ALT69975.1"/>
    </source>
</evidence>
<evidence type="ECO:0000256" key="1">
    <source>
        <dbReference type="ARBA" id="ARBA00004196"/>
    </source>
</evidence>
<dbReference type="InterPro" id="IPR013783">
    <property type="entry name" value="Ig-like_fold"/>
</dbReference>
<evidence type="ECO:0000256" key="4">
    <source>
        <dbReference type="ARBA" id="ARBA00022525"/>
    </source>
</evidence>
<reference evidence="8 9" key="1">
    <citation type="submission" date="2015-04" db="EMBL/GenBank/DDBJ databases">
        <title>The complete genome sequence of the rumen methanogen Methanobrevibacter millerae SM9.</title>
        <authorList>
            <person name="Leahy S.C."/>
            <person name="Kelly W.J."/>
            <person name="Pacheco D.M."/>
            <person name="Li D."/>
            <person name="Altermann E."/>
            <person name="Attwood G.T."/>
        </authorList>
    </citation>
    <scope>NUCLEOTIDE SEQUENCE [LARGE SCALE GENOMIC DNA]</scope>
    <source>
        <strain evidence="8 9">SM9</strain>
    </source>
</reference>
<dbReference type="OrthoDB" id="78423at2157"/>
<dbReference type="RefSeq" id="WP_058740175.1">
    <property type="nucleotide sequence ID" value="NZ_CP011266.1"/>
</dbReference>
<dbReference type="KEGG" id="mmil:sm9_2219"/>
<evidence type="ECO:0000256" key="6">
    <source>
        <dbReference type="ARBA" id="ARBA00023136"/>
    </source>
</evidence>
<dbReference type="SUPFAM" id="SSF51126">
    <property type="entry name" value="Pectin lyase-like"/>
    <property type="match status" value="2"/>
</dbReference>
<keyword evidence="4" id="KW-0964">Secreted</keyword>
<evidence type="ECO:0000256" key="3">
    <source>
        <dbReference type="ARBA" id="ARBA00004613"/>
    </source>
</evidence>
<dbReference type="Gene3D" id="2.60.40.10">
    <property type="entry name" value="Immunoglobulins"/>
    <property type="match status" value="1"/>
</dbReference>
<keyword evidence="9" id="KW-1185">Reference proteome</keyword>
<dbReference type="Pfam" id="PF02415">
    <property type="entry name" value="Chlam_PMP"/>
    <property type="match status" value="5"/>
</dbReference>